<organism evidence="2 3">
    <name type="scientific">Hondaea fermentalgiana</name>
    <dbReference type="NCBI Taxonomy" id="2315210"/>
    <lineage>
        <taxon>Eukaryota</taxon>
        <taxon>Sar</taxon>
        <taxon>Stramenopiles</taxon>
        <taxon>Bigyra</taxon>
        <taxon>Labyrinthulomycetes</taxon>
        <taxon>Thraustochytrida</taxon>
        <taxon>Thraustochytriidae</taxon>
        <taxon>Hondaea</taxon>
    </lineage>
</organism>
<proteinExistence type="predicted"/>
<evidence type="ECO:0000313" key="3">
    <source>
        <dbReference type="Proteomes" id="UP000241890"/>
    </source>
</evidence>
<keyword evidence="1" id="KW-0732">Signal</keyword>
<evidence type="ECO:0000313" key="2">
    <source>
        <dbReference type="EMBL" id="GBG33708.1"/>
    </source>
</evidence>
<evidence type="ECO:0008006" key="4">
    <source>
        <dbReference type="Google" id="ProtNLM"/>
    </source>
</evidence>
<gene>
    <name evidence="2" type="ORF">FCC1311_099312</name>
</gene>
<comment type="caution">
    <text evidence="2">The sequence shown here is derived from an EMBL/GenBank/DDBJ whole genome shotgun (WGS) entry which is preliminary data.</text>
</comment>
<feature type="signal peptide" evidence="1">
    <location>
        <begin position="1"/>
        <end position="28"/>
    </location>
</feature>
<name>A0A2R5GVB0_9STRA</name>
<accession>A0A2R5GVB0</accession>
<dbReference type="EMBL" id="BEYU01000166">
    <property type="protein sequence ID" value="GBG33708.1"/>
    <property type="molecule type" value="Genomic_DNA"/>
</dbReference>
<reference evidence="2 3" key="1">
    <citation type="submission" date="2017-12" db="EMBL/GenBank/DDBJ databases">
        <title>Sequencing, de novo assembly and annotation of complete genome of a new Thraustochytrid species, strain FCC1311.</title>
        <authorList>
            <person name="Sedici K."/>
            <person name="Godart F."/>
            <person name="Aiese Cigliano R."/>
            <person name="Sanseverino W."/>
            <person name="Barakat M."/>
            <person name="Ortet P."/>
            <person name="Marechal E."/>
            <person name="Cagnac O."/>
            <person name="Amato A."/>
        </authorList>
    </citation>
    <scope>NUCLEOTIDE SEQUENCE [LARGE SCALE GENOMIC DNA]</scope>
</reference>
<keyword evidence="3" id="KW-1185">Reference proteome</keyword>
<feature type="chain" id="PRO_5015336064" description="SMP-30/Gluconolactonase/LRE-like region domain-containing protein" evidence="1">
    <location>
        <begin position="29"/>
        <end position="409"/>
    </location>
</feature>
<dbReference type="Proteomes" id="UP000241890">
    <property type="component" value="Unassembled WGS sequence"/>
</dbReference>
<dbReference type="Gene3D" id="2.120.10.30">
    <property type="entry name" value="TolB, C-terminal domain"/>
    <property type="match status" value="1"/>
</dbReference>
<dbReference type="SUPFAM" id="SSF63825">
    <property type="entry name" value="YWTD domain"/>
    <property type="match status" value="1"/>
</dbReference>
<sequence>MRPAEKAALAAAAGLVVSVALLSGAGQGGIIAGSRHRDWAAPLAPQELEDLGMLVPRDTSSSSSSSLRGVENVVGAAADSWEHALMVMLGDDDAVLEASNHAAVDSSSSDADDKTGAERFQGQGWQREIFLTTHGGNAKHATAGNNVRVYRYAVSNPHLHHWNPDGLAIEPQKVESLGLQNLRGMAAVGPALFVASAHSSRSKIVLLHKCSKDDKATKTFAVDGLDHPYGVAFFRGALYASNQNTNEVVRFWLKDGLGAKAHKFAHVSHPRGLAFDRAGRLWVASTKKGVHVFDLNGKQVAHLDVKHAVGVAVDLEGNGMVYVGSVDGTSSGVYGFSPDTFKTVVKLQVPKPHKLTHPAGLTIVDDRLLVVAQDEKVLYAFCTRTGTFKGAVLTDLPTRPEQIALLRCN</sequence>
<dbReference type="FunCoup" id="A0A2R5GVB0">
    <property type="interactions" value="1"/>
</dbReference>
<dbReference type="InterPro" id="IPR011042">
    <property type="entry name" value="6-blade_b-propeller_TolB-like"/>
</dbReference>
<evidence type="ECO:0000256" key="1">
    <source>
        <dbReference type="SAM" id="SignalP"/>
    </source>
</evidence>
<protein>
    <recommendedName>
        <fullName evidence="4">SMP-30/Gluconolactonase/LRE-like region domain-containing protein</fullName>
    </recommendedName>
</protein>
<dbReference type="InParanoid" id="A0A2R5GVB0"/>
<dbReference type="AlphaFoldDB" id="A0A2R5GVB0"/>